<organism evidence="1 2">
    <name type="scientific">Bacillus subtilis subsp. subtilis</name>
    <dbReference type="NCBI Taxonomy" id="135461"/>
    <lineage>
        <taxon>Bacteria</taxon>
        <taxon>Bacillati</taxon>
        <taxon>Bacillota</taxon>
        <taxon>Bacilli</taxon>
        <taxon>Bacillales</taxon>
        <taxon>Bacillaceae</taxon>
        <taxon>Bacillus</taxon>
    </lineage>
</organism>
<dbReference type="Proteomes" id="UP000031970">
    <property type="component" value="Unassembled WGS sequence"/>
</dbReference>
<gene>
    <name evidence="1" type="ORF">B4067_2017</name>
</gene>
<proteinExistence type="predicted"/>
<reference evidence="1 2" key="1">
    <citation type="submission" date="2014-11" db="EMBL/GenBank/DDBJ databases">
        <title>Draft Genome Sequences of Nine Bacillus subtilis Strains that Form Spores with High Heat-Resistance.</title>
        <authorList>
            <person name="Krawcyk A.O."/>
            <person name="Berendsen E.M."/>
            <person name="de Jong A."/>
            <person name="Holsappel S."/>
            <person name="Eijlander R.T."/>
            <person name="Wells-Bennik M."/>
            <person name="Kuipers O.P."/>
        </authorList>
    </citation>
    <scope>NUCLEOTIDE SEQUENCE [LARGE SCALE GENOMIC DNA]</scope>
    <source>
        <strain evidence="1 2">B4067</strain>
    </source>
</reference>
<dbReference type="Gene3D" id="3.40.50.12780">
    <property type="entry name" value="N-terminal domain of ligase-like"/>
    <property type="match status" value="1"/>
</dbReference>
<dbReference type="AlphaFoldDB" id="A0ABD3ZT12"/>
<dbReference type="InterPro" id="IPR042099">
    <property type="entry name" value="ANL_N_sf"/>
</dbReference>
<comment type="caution">
    <text evidence="1">The sequence shown here is derived from an EMBL/GenBank/DDBJ whole genome shotgun (WGS) entry which is preliminary data.</text>
</comment>
<dbReference type="EMBL" id="JSXS01000073">
    <property type="protein sequence ID" value="KIL31134.1"/>
    <property type="molecule type" value="Genomic_DNA"/>
</dbReference>
<evidence type="ECO:0000313" key="2">
    <source>
        <dbReference type="Proteomes" id="UP000031970"/>
    </source>
</evidence>
<accession>A0ABD3ZT12</accession>
<name>A0ABD3ZT12_BACIU</name>
<sequence length="37" mass="4227">MSISYKELDKRSNALARELIQKGFRKNETAGIFLPNS</sequence>
<protein>
    <submittedName>
        <fullName evidence="1">Uncharacterized protein</fullName>
    </submittedName>
</protein>
<dbReference type="SUPFAM" id="SSF56801">
    <property type="entry name" value="Acetyl-CoA synthetase-like"/>
    <property type="match status" value="1"/>
</dbReference>
<evidence type="ECO:0000313" key="1">
    <source>
        <dbReference type="EMBL" id="KIL31134.1"/>
    </source>
</evidence>